<reference evidence="1" key="1">
    <citation type="submission" date="2014-12" db="EMBL/GenBank/DDBJ databases">
        <title>Insight into the proteome of Arion vulgaris.</title>
        <authorList>
            <person name="Aradska J."/>
            <person name="Bulat T."/>
            <person name="Smidak R."/>
            <person name="Sarate P."/>
            <person name="Gangsoo J."/>
            <person name="Sialana F."/>
            <person name="Bilban M."/>
            <person name="Lubec G."/>
        </authorList>
    </citation>
    <scope>NUCLEOTIDE SEQUENCE</scope>
    <source>
        <tissue evidence="1">Skin</tissue>
    </source>
</reference>
<sequence>MNYPTAFKYATIENTLDETEDEDMSAHTTIPNTSLDNNVNNIKIVDDAVNGKGLTNINTTLQQTQNKETISKELLHIKNSKSKLTDPQANNENEFKYYQNIELSQSSKMDKASKTQQTQDV</sequence>
<dbReference type="EMBL" id="HACG01023571">
    <property type="protein sequence ID" value="CEK70436.1"/>
    <property type="molecule type" value="Transcribed_RNA"/>
</dbReference>
<proteinExistence type="predicted"/>
<gene>
    <name evidence="1" type="primary">ORF74136</name>
</gene>
<dbReference type="AlphaFoldDB" id="A0A0B6ZRM5"/>
<accession>A0A0B6ZRM5</accession>
<evidence type="ECO:0000313" key="1">
    <source>
        <dbReference type="EMBL" id="CEK70436.1"/>
    </source>
</evidence>
<feature type="non-terminal residue" evidence="1">
    <location>
        <position position="121"/>
    </location>
</feature>
<name>A0A0B6ZRM5_9EUPU</name>
<protein>
    <submittedName>
        <fullName evidence="1">Uncharacterized protein</fullName>
    </submittedName>
</protein>
<organism evidence="1">
    <name type="scientific">Arion vulgaris</name>
    <dbReference type="NCBI Taxonomy" id="1028688"/>
    <lineage>
        <taxon>Eukaryota</taxon>
        <taxon>Metazoa</taxon>
        <taxon>Spiralia</taxon>
        <taxon>Lophotrochozoa</taxon>
        <taxon>Mollusca</taxon>
        <taxon>Gastropoda</taxon>
        <taxon>Heterobranchia</taxon>
        <taxon>Euthyneura</taxon>
        <taxon>Panpulmonata</taxon>
        <taxon>Eupulmonata</taxon>
        <taxon>Stylommatophora</taxon>
        <taxon>Helicina</taxon>
        <taxon>Arionoidea</taxon>
        <taxon>Arionidae</taxon>
        <taxon>Arion</taxon>
    </lineage>
</organism>